<keyword evidence="2" id="KW-1185">Reference proteome</keyword>
<dbReference type="KEGG" id="psl:Psta_2241"/>
<reference evidence="1 2" key="1">
    <citation type="journal article" date="2009" name="Stand. Genomic Sci.">
        <title>Complete genome sequence of Pirellula staleyi type strain (ATCC 27377).</title>
        <authorList>
            <person name="Clum A."/>
            <person name="Tindall B.J."/>
            <person name="Sikorski J."/>
            <person name="Ivanova N."/>
            <person name="Mavrommatis K."/>
            <person name="Lucas S."/>
            <person name="Glavina del Rio T."/>
            <person name="Nolan M."/>
            <person name="Chen F."/>
            <person name="Tice H."/>
            <person name="Pitluck S."/>
            <person name="Cheng J.F."/>
            <person name="Chertkov O."/>
            <person name="Brettin T."/>
            <person name="Han C."/>
            <person name="Detter J.C."/>
            <person name="Kuske C."/>
            <person name="Bruce D."/>
            <person name="Goodwin L."/>
            <person name="Ovchinikova G."/>
            <person name="Pati A."/>
            <person name="Mikhailova N."/>
            <person name="Chen A."/>
            <person name="Palaniappan K."/>
            <person name="Land M."/>
            <person name="Hauser L."/>
            <person name="Chang Y.J."/>
            <person name="Jeffries C.D."/>
            <person name="Chain P."/>
            <person name="Rohde M."/>
            <person name="Goker M."/>
            <person name="Bristow J."/>
            <person name="Eisen J.A."/>
            <person name="Markowitz V."/>
            <person name="Hugenholtz P."/>
            <person name="Kyrpides N.C."/>
            <person name="Klenk H.P."/>
            <person name="Lapidus A."/>
        </authorList>
    </citation>
    <scope>NUCLEOTIDE SEQUENCE [LARGE SCALE GENOMIC DNA]</scope>
    <source>
        <strain evidence="2">ATCC 27377 / DSM 6068 / ICPB 4128</strain>
    </source>
</reference>
<name>D2R2S2_PIRSD</name>
<dbReference type="eggNOG" id="ENOG5033C7H">
    <property type="taxonomic scope" value="Bacteria"/>
</dbReference>
<evidence type="ECO:0000313" key="1">
    <source>
        <dbReference type="EMBL" id="ADB16912.1"/>
    </source>
</evidence>
<dbReference type="EMBL" id="CP001848">
    <property type="protein sequence ID" value="ADB16912.1"/>
    <property type="molecule type" value="Genomic_DNA"/>
</dbReference>
<evidence type="ECO:0000313" key="2">
    <source>
        <dbReference type="Proteomes" id="UP000001887"/>
    </source>
</evidence>
<accession>D2R2S2</accession>
<protein>
    <submittedName>
        <fullName evidence="1">Uncharacterized protein</fullName>
    </submittedName>
</protein>
<organism evidence="1 2">
    <name type="scientific">Pirellula staleyi (strain ATCC 27377 / DSM 6068 / ICPB 4128)</name>
    <name type="common">Pirella staleyi</name>
    <dbReference type="NCBI Taxonomy" id="530564"/>
    <lineage>
        <taxon>Bacteria</taxon>
        <taxon>Pseudomonadati</taxon>
        <taxon>Planctomycetota</taxon>
        <taxon>Planctomycetia</taxon>
        <taxon>Pirellulales</taxon>
        <taxon>Pirellulaceae</taxon>
        <taxon>Pirellula</taxon>
    </lineage>
</organism>
<gene>
    <name evidence="1" type="ordered locus">Psta_2241</name>
</gene>
<proteinExistence type="predicted"/>
<dbReference type="HOGENOM" id="CLU_908687_0_0_0"/>
<dbReference type="Proteomes" id="UP000001887">
    <property type="component" value="Chromosome"/>
</dbReference>
<dbReference type="AlphaFoldDB" id="D2R2S2"/>
<sequence length="306" mass="34223">MSEVEAAQMLQEMIDKHFRQTLECAKKVIALSARSANESDRRDTYIALAKATTDYLSFLPESQKPSWLKQIDLAVKRAANEIHSQDRCYGLAETIAENYHKITRIQLRMPSDTKVFNFDEIFAELKRKHNLTEVFDRLAEEMLQILATNEIDSVTITDVLNEIIAVLKANRDGSPVAMKGSVSTARFGWNIAYEFLKTYVPGVQPIADGIDRTLNECEEKLEQIENGFNSQVTIALLDSVKSLASMQAKMAKDVEYLADCMKNGKILVIEGRCSSVPGVLQQQLGNVLGIDYSQSESSDSKELGKS</sequence>